<dbReference type="GO" id="GO:0005829">
    <property type="term" value="C:cytosol"/>
    <property type="evidence" value="ECO:0007669"/>
    <property type="project" value="Ensembl"/>
</dbReference>
<dbReference type="Gene3D" id="3.90.180.10">
    <property type="entry name" value="Medium-chain alcohol dehydrogenases, catalytic domain"/>
    <property type="match status" value="1"/>
</dbReference>
<dbReference type="PROSITE" id="PS00059">
    <property type="entry name" value="ADH_ZINC"/>
    <property type="match status" value="1"/>
</dbReference>
<feature type="chain" id="PRO_5046334219" evidence="6">
    <location>
        <begin position="33"/>
        <end position="429"/>
    </location>
</feature>
<keyword evidence="6" id="KW-0732">Signal</keyword>
<feature type="domain" description="Alcohol dehydrogenase-like N-terminal" evidence="8">
    <location>
        <begin position="41"/>
        <end position="161"/>
    </location>
</feature>
<dbReference type="Ensembl" id="ENSMMNT00015018137.1">
    <property type="protein sequence ID" value="ENSMMNP00015016517.1"/>
    <property type="gene ID" value="ENSMMNG00015012075.1"/>
</dbReference>
<dbReference type="GO" id="GO:0008270">
    <property type="term" value="F:zinc ion binding"/>
    <property type="evidence" value="ECO:0007669"/>
    <property type="project" value="InterPro"/>
</dbReference>
<dbReference type="AlphaFoldDB" id="A0A8C6BH94"/>
<dbReference type="GeneTree" id="ENSGT00940000162708"/>
<dbReference type="GO" id="GO:0042572">
    <property type="term" value="P:retinol metabolic process"/>
    <property type="evidence" value="ECO:0007669"/>
    <property type="project" value="Ensembl"/>
</dbReference>
<dbReference type="Pfam" id="PF00107">
    <property type="entry name" value="ADH_zinc_N"/>
    <property type="match status" value="1"/>
</dbReference>
<evidence type="ECO:0000256" key="3">
    <source>
        <dbReference type="ARBA" id="ARBA00022833"/>
    </source>
</evidence>
<evidence type="ECO:0000256" key="5">
    <source>
        <dbReference type="RuleBase" id="RU361277"/>
    </source>
</evidence>
<evidence type="ECO:0000259" key="7">
    <source>
        <dbReference type="Pfam" id="PF00107"/>
    </source>
</evidence>
<organism evidence="9 10">
    <name type="scientific">Monodon monoceros</name>
    <name type="common">Narwhal</name>
    <name type="synonym">Ceratodon monodon</name>
    <dbReference type="NCBI Taxonomy" id="40151"/>
    <lineage>
        <taxon>Eukaryota</taxon>
        <taxon>Metazoa</taxon>
        <taxon>Chordata</taxon>
        <taxon>Craniata</taxon>
        <taxon>Vertebrata</taxon>
        <taxon>Euteleostomi</taxon>
        <taxon>Mammalia</taxon>
        <taxon>Eutheria</taxon>
        <taxon>Laurasiatheria</taxon>
        <taxon>Artiodactyla</taxon>
        <taxon>Whippomorpha</taxon>
        <taxon>Cetacea</taxon>
        <taxon>Odontoceti</taxon>
        <taxon>Monodontidae</taxon>
        <taxon>Monodon</taxon>
    </lineage>
</organism>
<dbReference type="InterPro" id="IPR011032">
    <property type="entry name" value="GroES-like_sf"/>
</dbReference>
<accession>A0A8C6BH94</accession>
<dbReference type="Gene3D" id="3.40.50.720">
    <property type="entry name" value="NAD(P)-binding Rossmann-like Domain"/>
    <property type="match status" value="1"/>
</dbReference>
<reference evidence="9" key="1">
    <citation type="submission" date="2025-08" db="UniProtKB">
        <authorList>
            <consortium name="Ensembl"/>
        </authorList>
    </citation>
    <scope>IDENTIFICATION</scope>
</reference>
<dbReference type="PANTHER" id="PTHR43880:SF2">
    <property type="entry name" value="ALL-TRANS-RETINOL DEHYDROGENASE [NAD(+)] ADH7"/>
    <property type="match status" value="1"/>
</dbReference>
<reference evidence="9" key="2">
    <citation type="submission" date="2025-09" db="UniProtKB">
        <authorList>
            <consortium name="Ensembl"/>
        </authorList>
    </citation>
    <scope>IDENTIFICATION</scope>
</reference>
<name>A0A8C6BH94_MONMO</name>
<dbReference type="InterPro" id="IPR013149">
    <property type="entry name" value="ADH-like_C"/>
</dbReference>
<dbReference type="Proteomes" id="UP000694561">
    <property type="component" value="Unplaced"/>
</dbReference>
<feature type="domain" description="Alcohol dehydrogenase-like C-terminal" evidence="7">
    <location>
        <begin position="186"/>
        <end position="306"/>
    </location>
</feature>
<dbReference type="GO" id="GO:0004745">
    <property type="term" value="F:all-trans-retinol dehydrogenase (NAD+) activity"/>
    <property type="evidence" value="ECO:0007669"/>
    <property type="project" value="Ensembl"/>
</dbReference>
<dbReference type="GO" id="GO:0042573">
    <property type="term" value="P:retinoic acid metabolic process"/>
    <property type="evidence" value="ECO:0007669"/>
    <property type="project" value="Ensembl"/>
</dbReference>
<evidence type="ECO:0000256" key="1">
    <source>
        <dbReference type="ARBA" id="ARBA00001947"/>
    </source>
</evidence>
<evidence type="ECO:0000313" key="9">
    <source>
        <dbReference type="Ensembl" id="ENSMMNP00015016517.1"/>
    </source>
</evidence>
<keyword evidence="3 5" id="KW-0862">Zinc</keyword>
<dbReference type="InterPro" id="IPR036291">
    <property type="entry name" value="NAD(P)-bd_dom_sf"/>
</dbReference>
<keyword evidence="4" id="KW-0560">Oxidoreductase</keyword>
<evidence type="ECO:0000256" key="4">
    <source>
        <dbReference type="ARBA" id="ARBA00023002"/>
    </source>
</evidence>
<dbReference type="PANTHER" id="PTHR43880">
    <property type="entry name" value="ALCOHOL DEHYDROGENASE"/>
    <property type="match status" value="1"/>
</dbReference>
<evidence type="ECO:0000256" key="2">
    <source>
        <dbReference type="ARBA" id="ARBA00022723"/>
    </source>
</evidence>
<keyword evidence="2 5" id="KW-0479">Metal-binding</keyword>
<protein>
    <submittedName>
        <fullName evidence="9">Alcohol dehydrogenase 7 (class IV), mu or sigma polypeptide</fullName>
    </submittedName>
</protein>
<comment type="similarity">
    <text evidence="5">Belongs to the zinc-containing alcohol dehydrogenase family.</text>
</comment>
<dbReference type="Pfam" id="PF08240">
    <property type="entry name" value="ADH_N"/>
    <property type="match status" value="1"/>
</dbReference>
<dbReference type="InterPro" id="IPR002328">
    <property type="entry name" value="ADH_Zn_CS"/>
</dbReference>
<gene>
    <name evidence="9" type="primary">ADH7</name>
</gene>
<evidence type="ECO:0000256" key="6">
    <source>
        <dbReference type="SAM" id="SignalP"/>
    </source>
</evidence>
<comment type="cofactor">
    <cofactor evidence="1 5">
        <name>Zn(2+)</name>
        <dbReference type="ChEBI" id="CHEBI:29105"/>
    </cofactor>
</comment>
<proteinExistence type="inferred from homology"/>
<evidence type="ECO:0000259" key="8">
    <source>
        <dbReference type="Pfam" id="PF08240"/>
    </source>
</evidence>
<dbReference type="SUPFAM" id="SSF51735">
    <property type="entry name" value="NAD(P)-binding Rossmann-fold domains"/>
    <property type="match status" value="1"/>
</dbReference>
<feature type="signal peptide" evidence="6">
    <location>
        <begin position="1"/>
        <end position="32"/>
    </location>
</feature>
<keyword evidence="10" id="KW-1185">Reference proteome</keyword>
<dbReference type="GO" id="GO:0006068">
    <property type="term" value="P:ethanol catabolic process"/>
    <property type="evidence" value="ECO:0007669"/>
    <property type="project" value="Ensembl"/>
</dbReference>
<sequence>MRRAGSTLHCGTWASHCCGFSCCGAQVLGAQASVVVACSLGSCGSRHMTKGAIVSKFPVTVGHEATGVVESIGEGVTMVKPGVTVIPVFLPQCRECKACRDPDGNLCVTFDVSNSITGHGVLADGTTRFTCRGKPVYHFMSTSTFTEYTVVDETSVAKIDDEAHPEKVSSRVTRGSTCVAFGLGRVGLLVIMGCKSAGASRIIGIDLNKDKFEKAVAVRAIKCISPKDSTKPINEVLSEMTGEASLVIDALASCSMNYGVGVVVGAPLSAKMLTYDPVLLCAGCTRKGCVFGGWESRDDVPKLVTDFLEKKFDLDQVTTHVFPFKQINEGFELLYSHQRYLFFIVLLSPPHRSLFKFSIYKCICFLHILFLIILCSKIDKADYFFFIDLLCHRLISTNFLKNLWTSFFYTRLISSWLFLFQHKAAHFFK</sequence>
<evidence type="ECO:0000313" key="10">
    <source>
        <dbReference type="Proteomes" id="UP000694561"/>
    </source>
</evidence>
<dbReference type="SUPFAM" id="SSF50129">
    <property type="entry name" value="GroES-like"/>
    <property type="match status" value="2"/>
</dbReference>
<dbReference type="GO" id="GO:0005886">
    <property type="term" value="C:plasma membrane"/>
    <property type="evidence" value="ECO:0007669"/>
    <property type="project" value="Ensembl"/>
</dbReference>
<dbReference type="InterPro" id="IPR013154">
    <property type="entry name" value="ADH-like_N"/>
</dbReference>